<accession>A0AB73B503</accession>
<keyword evidence="3" id="KW-0949">S-adenosyl-L-methionine</keyword>
<sequence>MVLNVTTTAYDALRNYIESTSEVSAALAGARAHAEEYGLPVPDEPTGQLLSTLAAASSIPGERCQAVAITPAASVVGLYLLSGLSENGILTCIDPEVEHQQSAKKAFREAGFPASRGRFLPARPLEVMGRLAADSYQVIYADVPALDMPALIKASWPLLRQSGTLVMANSLLDGTLGDTSRSDRDTASAREADEYVRGIDNAVVTRLPLGSGLTLVTKR</sequence>
<keyword evidence="2" id="KW-0808">Transferase</keyword>
<dbReference type="InterPro" id="IPR029063">
    <property type="entry name" value="SAM-dependent_MTases_sf"/>
</dbReference>
<evidence type="ECO:0000256" key="3">
    <source>
        <dbReference type="ARBA" id="ARBA00022691"/>
    </source>
</evidence>
<dbReference type="SUPFAM" id="SSF53335">
    <property type="entry name" value="S-adenosyl-L-methionine-dependent methyltransferases"/>
    <property type="match status" value="1"/>
</dbReference>
<reference evidence="4 5" key="1">
    <citation type="submission" date="2019-06" db="EMBL/GenBank/DDBJ databases">
        <title>Whole genome shotgun sequence of Corynebacterium flavescens NBRC 14136.</title>
        <authorList>
            <person name="Hosoyama A."/>
            <person name="Uohara A."/>
            <person name="Ohji S."/>
            <person name="Ichikawa N."/>
        </authorList>
    </citation>
    <scope>NUCLEOTIDE SEQUENCE [LARGE SCALE GENOMIC DNA]</scope>
    <source>
        <strain evidence="4 5">NBRC 14136</strain>
    </source>
</reference>
<evidence type="ECO:0000256" key="2">
    <source>
        <dbReference type="ARBA" id="ARBA00022679"/>
    </source>
</evidence>
<gene>
    <name evidence="4" type="ORF">CFL01nite_01610</name>
</gene>
<evidence type="ECO:0000313" key="4">
    <source>
        <dbReference type="EMBL" id="GEB96666.1"/>
    </source>
</evidence>
<proteinExistence type="predicted"/>
<protein>
    <submittedName>
        <fullName evidence="4">Methyltransferase</fullName>
    </submittedName>
</protein>
<dbReference type="GO" id="GO:0032259">
    <property type="term" value="P:methylation"/>
    <property type="evidence" value="ECO:0007669"/>
    <property type="project" value="UniProtKB-KW"/>
</dbReference>
<dbReference type="EMBL" id="BJNB01000001">
    <property type="protein sequence ID" value="GEB96666.1"/>
    <property type="molecule type" value="Genomic_DNA"/>
</dbReference>
<dbReference type="InterPro" id="IPR002935">
    <property type="entry name" value="SAM_O-MeTrfase"/>
</dbReference>
<keyword evidence="1 4" id="KW-0489">Methyltransferase</keyword>
<evidence type="ECO:0000256" key="1">
    <source>
        <dbReference type="ARBA" id="ARBA00022603"/>
    </source>
</evidence>
<name>A0AB73B503_CORFL</name>
<dbReference type="Gene3D" id="3.40.50.150">
    <property type="entry name" value="Vaccinia Virus protein VP39"/>
    <property type="match status" value="1"/>
</dbReference>
<dbReference type="Pfam" id="PF01596">
    <property type="entry name" value="Methyltransf_3"/>
    <property type="match status" value="1"/>
</dbReference>
<comment type="caution">
    <text evidence="4">The sequence shown here is derived from an EMBL/GenBank/DDBJ whole genome shotgun (WGS) entry which is preliminary data.</text>
</comment>
<dbReference type="GO" id="GO:0008171">
    <property type="term" value="F:O-methyltransferase activity"/>
    <property type="evidence" value="ECO:0007669"/>
    <property type="project" value="InterPro"/>
</dbReference>
<evidence type="ECO:0000313" key="5">
    <source>
        <dbReference type="Proteomes" id="UP000315353"/>
    </source>
</evidence>
<organism evidence="4 5">
    <name type="scientific">Corynebacterium flavescens</name>
    <dbReference type="NCBI Taxonomy" id="28028"/>
    <lineage>
        <taxon>Bacteria</taxon>
        <taxon>Bacillati</taxon>
        <taxon>Actinomycetota</taxon>
        <taxon>Actinomycetes</taxon>
        <taxon>Mycobacteriales</taxon>
        <taxon>Corynebacteriaceae</taxon>
        <taxon>Corynebacterium</taxon>
    </lineage>
</organism>
<dbReference type="AlphaFoldDB" id="A0AB73B503"/>
<dbReference type="Proteomes" id="UP000315353">
    <property type="component" value="Unassembled WGS sequence"/>
</dbReference>